<evidence type="ECO:0000313" key="3">
    <source>
        <dbReference type="Proteomes" id="UP001595878"/>
    </source>
</evidence>
<feature type="transmembrane region" description="Helical" evidence="1">
    <location>
        <begin position="7"/>
        <end position="22"/>
    </location>
</feature>
<organism evidence="2 3">
    <name type="scientific">Dokdonia genika</name>
    <dbReference type="NCBI Taxonomy" id="308113"/>
    <lineage>
        <taxon>Bacteria</taxon>
        <taxon>Pseudomonadati</taxon>
        <taxon>Bacteroidota</taxon>
        <taxon>Flavobacteriia</taxon>
        <taxon>Flavobacteriales</taxon>
        <taxon>Flavobacteriaceae</taxon>
        <taxon>Dokdonia</taxon>
    </lineage>
</organism>
<dbReference type="Proteomes" id="UP001595878">
    <property type="component" value="Unassembled WGS sequence"/>
</dbReference>
<evidence type="ECO:0000313" key="2">
    <source>
        <dbReference type="EMBL" id="MFC4689376.1"/>
    </source>
</evidence>
<feature type="transmembrane region" description="Helical" evidence="1">
    <location>
        <begin position="28"/>
        <end position="50"/>
    </location>
</feature>
<keyword evidence="1" id="KW-0812">Transmembrane</keyword>
<accession>A0ABV9L6C3</accession>
<gene>
    <name evidence="2" type="ORF">ACFO5T_02930</name>
</gene>
<evidence type="ECO:0000256" key="1">
    <source>
        <dbReference type="SAM" id="Phobius"/>
    </source>
</evidence>
<dbReference type="EMBL" id="JBHSHB010000007">
    <property type="protein sequence ID" value="MFC4689376.1"/>
    <property type="molecule type" value="Genomic_DNA"/>
</dbReference>
<protein>
    <submittedName>
        <fullName evidence="2">Uncharacterized protein</fullName>
    </submittedName>
</protein>
<keyword evidence="3" id="KW-1185">Reference proteome</keyword>
<sequence length="56" mass="5968">MNKTKIVGIIVMAIAGIILYAFDDTSGGIGFVTGLMMAIGLGLFLGWIPVRKNKIK</sequence>
<proteinExistence type="predicted"/>
<keyword evidence="1" id="KW-1133">Transmembrane helix</keyword>
<keyword evidence="1" id="KW-0472">Membrane</keyword>
<dbReference type="RefSeq" id="WP_380031894.1">
    <property type="nucleotide sequence ID" value="NZ_JBHSHB010000007.1"/>
</dbReference>
<reference evidence="3" key="1">
    <citation type="journal article" date="2019" name="Int. J. Syst. Evol. Microbiol.">
        <title>The Global Catalogue of Microorganisms (GCM) 10K type strain sequencing project: providing services to taxonomists for standard genome sequencing and annotation.</title>
        <authorList>
            <consortium name="The Broad Institute Genomics Platform"/>
            <consortium name="The Broad Institute Genome Sequencing Center for Infectious Disease"/>
            <person name="Wu L."/>
            <person name="Ma J."/>
        </authorList>
    </citation>
    <scope>NUCLEOTIDE SEQUENCE [LARGE SCALE GENOMIC DNA]</scope>
    <source>
        <strain evidence="3">CGMCC 4.7427</strain>
    </source>
</reference>
<name>A0ABV9L6C3_9FLAO</name>
<comment type="caution">
    <text evidence="2">The sequence shown here is derived from an EMBL/GenBank/DDBJ whole genome shotgun (WGS) entry which is preliminary data.</text>
</comment>